<feature type="compositionally biased region" description="Low complexity" evidence="1">
    <location>
        <begin position="467"/>
        <end position="481"/>
    </location>
</feature>
<dbReference type="EMBL" id="JAWQEG010002105">
    <property type="protein sequence ID" value="KAK3874397.1"/>
    <property type="molecule type" value="Genomic_DNA"/>
</dbReference>
<protein>
    <submittedName>
        <fullName evidence="2">Uncharacterized protein</fullName>
    </submittedName>
</protein>
<evidence type="ECO:0000313" key="3">
    <source>
        <dbReference type="Proteomes" id="UP001286313"/>
    </source>
</evidence>
<proteinExistence type="predicted"/>
<feature type="region of interest" description="Disordered" evidence="1">
    <location>
        <begin position="458"/>
        <end position="481"/>
    </location>
</feature>
<sequence length="804" mass="89135">MTSVASARKNDCAIFSSNEGDIPYEVNVVDGVFSEMVSGEEGKNAGNLFLSSKLMVAKELARHSSTPESFEYVLASAGVDSQAFRLADKICQRMTSDDISLFLGGTMFQRGLFTTFLLNDILVRQISPDLKTDSISQDTKTQLVNLVEFCSKIKRALITMRNNRGKAVRRYINARSHNGNSVNDVMRADWAFASSVFSAFNTLRDRSSSDTRVSTLMDMLSSSGGLFNIRGVNRSFFSNYCEKAAADKIVRSANIRMYKSLRTRQHEQPTLLACLDSGKLLSSTIEEGEGRNGIVRYCQDEEDYDMLLDDYVGDMMDISSKSSSSEGGDTSDSDYYDEDGDDLSDEDTSRRHRDALETLDSMAVPIGRLYACGDNYDVFDDNTGLFDSNLKRMVGGGMYSSSDYSEDDEDEGGPRVRSARRAQRIVYGAGFLSSGPNNPIYNNDMQLGKFLRGNMAKYDSDNDSTTDSDSSSSSSSSSSPSLRLKLWTKKDQLSFVRRGMRQFVPKDIMIDENDVITLVDYSSDEKVTGFYKTYSSGTAKERKELRDKHKLTIAHQRCPRAVRVDFRRALVKSAAVIVKTLKENRGVVFASLFGGAGTAVVTVDNVSDELLFAAKLKKIVSERNAFIKEASAATSTLFSCEDAPKPDDRLGHLGYLTAPLKKLASCLKKNNNDCTPMSIEEVFADKTKSHLDWLNTTAAVFSRSFNVATGYTHDETLKVSTVLKSLYDSFKKIVTSVDDTKVDVKSTLFSDIFNSRMVHTNAILGLYCPTAFLNHQIVGKDANKIETELLTLVRGVNSRQQTSF</sequence>
<dbReference type="Proteomes" id="UP001286313">
    <property type="component" value="Unassembled WGS sequence"/>
</dbReference>
<evidence type="ECO:0000313" key="2">
    <source>
        <dbReference type="EMBL" id="KAK3874397.1"/>
    </source>
</evidence>
<comment type="caution">
    <text evidence="2">The sequence shown here is derived from an EMBL/GenBank/DDBJ whole genome shotgun (WGS) entry which is preliminary data.</text>
</comment>
<reference evidence="2" key="1">
    <citation type="submission" date="2023-10" db="EMBL/GenBank/DDBJ databases">
        <title>Genome assemblies of two species of porcelain crab, Petrolisthes cinctipes and Petrolisthes manimaculis (Anomura: Porcellanidae).</title>
        <authorList>
            <person name="Angst P."/>
        </authorList>
    </citation>
    <scope>NUCLEOTIDE SEQUENCE</scope>
    <source>
        <strain evidence="2">PB745_01</strain>
        <tissue evidence="2">Gill</tissue>
    </source>
</reference>
<feature type="region of interest" description="Disordered" evidence="1">
    <location>
        <begin position="318"/>
        <end position="350"/>
    </location>
</feature>
<gene>
    <name evidence="2" type="ORF">Pcinc_020692</name>
</gene>
<accession>A0AAE1FJU1</accession>
<organism evidence="2 3">
    <name type="scientific">Petrolisthes cinctipes</name>
    <name type="common">Flat porcelain crab</name>
    <dbReference type="NCBI Taxonomy" id="88211"/>
    <lineage>
        <taxon>Eukaryota</taxon>
        <taxon>Metazoa</taxon>
        <taxon>Ecdysozoa</taxon>
        <taxon>Arthropoda</taxon>
        <taxon>Crustacea</taxon>
        <taxon>Multicrustacea</taxon>
        <taxon>Malacostraca</taxon>
        <taxon>Eumalacostraca</taxon>
        <taxon>Eucarida</taxon>
        <taxon>Decapoda</taxon>
        <taxon>Pleocyemata</taxon>
        <taxon>Anomura</taxon>
        <taxon>Galatheoidea</taxon>
        <taxon>Porcellanidae</taxon>
        <taxon>Petrolisthes</taxon>
    </lineage>
</organism>
<feature type="compositionally biased region" description="Acidic residues" evidence="1">
    <location>
        <begin position="329"/>
        <end position="346"/>
    </location>
</feature>
<keyword evidence="3" id="KW-1185">Reference proteome</keyword>
<dbReference type="AlphaFoldDB" id="A0AAE1FJU1"/>
<evidence type="ECO:0000256" key="1">
    <source>
        <dbReference type="SAM" id="MobiDB-lite"/>
    </source>
</evidence>
<feature type="compositionally biased region" description="Low complexity" evidence="1">
    <location>
        <begin position="318"/>
        <end position="328"/>
    </location>
</feature>
<name>A0AAE1FJU1_PETCI</name>
<feature type="region of interest" description="Disordered" evidence="1">
    <location>
        <begin position="398"/>
        <end position="418"/>
    </location>
</feature>